<dbReference type="GO" id="GO:0005778">
    <property type="term" value="C:peroxisomal membrane"/>
    <property type="evidence" value="ECO:0000318"/>
    <property type="project" value="GO_Central"/>
</dbReference>
<dbReference type="Ensembl" id="ENSOANT00000066543.1">
    <property type="protein sequence ID" value="ENSOANP00000033300.1"/>
    <property type="gene ID" value="ENSOANG00000045901.1"/>
</dbReference>
<keyword evidence="6" id="KW-1185">Reference proteome</keyword>
<accession>A0A6I8MX54</accession>
<dbReference type="PANTHER" id="PTHR12652:SF22">
    <property type="entry name" value="PEROXISOMAL MEMBRANE PROTEIN 11A"/>
    <property type="match status" value="1"/>
</dbReference>
<evidence type="ECO:0000256" key="1">
    <source>
        <dbReference type="ARBA" id="ARBA00022593"/>
    </source>
</evidence>
<sequence length="292" mass="33601">MRFSEWDLPLLYYPVLLLLSRKLFWVFCFQPDTISLLLSCPLPITCEWSFCLTHESFSSFFHSRATQYTCMLLRYVLEPKDGKEEVVMKLKRLESSVSTGRKWFRLGNVVHAIQATQQSVQMADPVPRVCLSAANLSRIIYFVCDMVLWARSVGLVPSVDKEKWRGWAARYYYYSLLLNLIRDAYEISLQMEEISQDKARREESGLQSHTELSVADEETEWLQSLLLLLFRALKRHPALLLDTVKNLCDILNPLDQLNIYKSNPGVIGLGGLVSSLVGILTVANPQMRLRSK</sequence>
<evidence type="ECO:0000256" key="4">
    <source>
        <dbReference type="ARBA" id="ARBA00046271"/>
    </source>
</evidence>
<dbReference type="FunCoup" id="A0A6I8MX54">
    <property type="interactions" value="169"/>
</dbReference>
<dbReference type="GO" id="GO:0044375">
    <property type="term" value="P:regulation of peroxisome size"/>
    <property type="evidence" value="ECO:0007669"/>
    <property type="project" value="Ensembl"/>
</dbReference>
<keyword evidence="3" id="KW-0576">Peroxisome</keyword>
<name>A0A6I8MX54_ORNAN</name>
<dbReference type="GO" id="GO:0050873">
    <property type="term" value="P:brown fat cell differentiation"/>
    <property type="evidence" value="ECO:0007669"/>
    <property type="project" value="Ensembl"/>
</dbReference>
<dbReference type="GO" id="GO:0042803">
    <property type="term" value="F:protein homodimerization activity"/>
    <property type="evidence" value="ECO:0007669"/>
    <property type="project" value="Ensembl"/>
</dbReference>
<organism evidence="5 6">
    <name type="scientific">Ornithorhynchus anatinus</name>
    <name type="common">Duckbill platypus</name>
    <dbReference type="NCBI Taxonomy" id="9258"/>
    <lineage>
        <taxon>Eukaryota</taxon>
        <taxon>Metazoa</taxon>
        <taxon>Chordata</taxon>
        <taxon>Craniata</taxon>
        <taxon>Vertebrata</taxon>
        <taxon>Euteleostomi</taxon>
        <taxon>Mammalia</taxon>
        <taxon>Monotremata</taxon>
        <taxon>Ornithorhynchidae</taxon>
        <taxon>Ornithorhynchus</taxon>
    </lineage>
</organism>
<keyword evidence="2" id="KW-0472">Membrane</keyword>
<dbReference type="AlphaFoldDB" id="A0A6I8MX54"/>
<evidence type="ECO:0000256" key="3">
    <source>
        <dbReference type="ARBA" id="ARBA00023140"/>
    </source>
</evidence>
<comment type="subcellular location">
    <subcellularLocation>
        <location evidence="4">Peroxisome membrane</location>
    </subcellularLocation>
</comment>
<proteinExistence type="predicted"/>
<dbReference type="GO" id="GO:0016559">
    <property type="term" value="P:peroxisome fission"/>
    <property type="evidence" value="ECO:0000318"/>
    <property type="project" value="GO_Central"/>
</dbReference>
<reference evidence="5" key="3">
    <citation type="submission" date="2025-09" db="UniProtKB">
        <authorList>
            <consortium name="Ensembl"/>
        </authorList>
    </citation>
    <scope>IDENTIFICATION</scope>
    <source>
        <strain evidence="5">Glennie</strain>
    </source>
</reference>
<dbReference type="GO" id="GO:0007165">
    <property type="term" value="P:signal transduction"/>
    <property type="evidence" value="ECO:0007669"/>
    <property type="project" value="Ensembl"/>
</dbReference>
<dbReference type="GeneTree" id="ENSGT00390000014273"/>
<dbReference type="Bgee" id="ENSOANG00000045901">
    <property type="expression patterns" value="Expressed in liver and 7 other cell types or tissues"/>
</dbReference>
<dbReference type="InterPro" id="IPR008733">
    <property type="entry name" value="PEX11"/>
</dbReference>
<dbReference type="Proteomes" id="UP000002279">
    <property type="component" value="Chromosome 5"/>
</dbReference>
<evidence type="ECO:0000256" key="2">
    <source>
        <dbReference type="ARBA" id="ARBA00023136"/>
    </source>
</evidence>
<dbReference type="Pfam" id="PF05648">
    <property type="entry name" value="PEX11"/>
    <property type="match status" value="1"/>
</dbReference>
<evidence type="ECO:0000313" key="6">
    <source>
        <dbReference type="Proteomes" id="UP000002279"/>
    </source>
</evidence>
<dbReference type="PANTHER" id="PTHR12652">
    <property type="entry name" value="PEROXISOMAL BIOGENESIS FACTOR 11"/>
    <property type="match status" value="1"/>
</dbReference>
<evidence type="ECO:0000313" key="5">
    <source>
        <dbReference type="Ensembl" id="ENSOANP00000033300.1"/>
    </source>
</evidence>
<dbReference type="OMA" id="AKRTMQL"/>
<protein>
    <submittedName>
        <fullName evidence="5">Peroxisomal biosis factor 11 alpha</fullName>
    </submittedName>
</protein>
<dbReference type="GO" id="GO:0032991">
    <property type="term" value="C:protein-containing complex"/>
    <property type="evidence" value="ECO:0007669"/>
    <property type="project" value="Ensembl"/>
</dbReference>
<keyword evidence="1" id="KW-0962">Peroxisome biogenesis</keyword>
<gene>
    <name evidence="5" type="primary">PEX11A</name>
</gene>
<dbReference type="InParanoid" id="A0A6I8MX54"/>
<reference evidence="5 6" key="1">
    <citation type="journal article" date="2008" name="Nature">
        <title>Genome analysis of the platypus reveals unique signatures of evolution.</title>
        <authorList>
            <person name="Warren W.C."/>
            <person name="Hillier L.W."/>
            <person name="Marshall Graves J.A."/>
            <person name="Birney E."/>
            <person name="Ponting C.P."/>
            <person name="Grutzner F."/>
            <person name="Belov K."/>
            <person name="Miller W."/>
            <person name="Clarke L."/>
            <person name="Chinwalla A.T."/>
            <person name="Yang S.P."/>
            <person name="Heger A."/>
            <person name="Locke D.P."/>
            <person name="Miethke P."/>
            <person name="Waters P.D."/>
            <person name="Veyrunes F."/>
            <person name="Fulton L."/>
            <person name="Fulton B."/>
            <person name="Graves T."/>
            <person name="Wallis J."/>
            <person name="Puente X.S."/>
            <person name="Lopez-Otin C."/>
            <person name="Ordonez G.R."/>
            <person name="Eichler E.E."/>
            <person name="Chen L."/>
            <person name="Cheng Z."/>
            <person name="Deakin J.E."/>
            <person name="Alsop A."/>
            <person name="Thompson K."/>
            <person name="Kirby P."/>
            <person name="Papenfuss A.T."/>
            <person name="Wakefield M.J."/>
            <person name="Olender T."/>
            <person name="Lancet D."/>
            <person name="Huttley G.A."/>
            <person name="Smit A.F."/>
            <person name="Pask A."/>
            <person name="Temple-Smith P."/>
            <person name="Batzer M.A."/>
            <person name="Walker J.A."/>
            <person name="Konkel M.K."/>
            <person name="Harris R.S."/>
            <person name="Whittington C.M."/>
            <person name="Wong E.S."/>
            <person name="Gemmell N.J."/>
            <person name="Buschiazzo E."/>
            <person name="Vargas Jentzsch I.M."/>
            <person name="Merkel A."/>
            <person name="Schmitz J."/>
            <person name="Zemann A."/>
            <person name="Churakov G."/>
            <person name="Kriegs J.O."/>
            <person name="Brosius J."/>
            <person name="Murchison E.P."/>
            <person name="Sachidanandam R."/>
            <person name="Smith C."/>
            <person name="Hannon G.J."/>
            <person name="Tsend-Ayush E."/>
            <person name="McMillan D."/>
            <person name="Attenborough R."/>
            <person name="Rens W."/>
            <person name="Ferguson-Smith M."/>
            <person name="Lefevre C.M."/>
            <person name="Sharp J.A."/>
            <person name="Nicholas K.R."/>
            <person name="Ray D.A."/>
            <person name="Kube M."/>
            <person name="Reinhardt R."/>
            <person name="Pringle T.H."/>
            <person name="Taylor J."/>
            <person name="Jones R.C."/>
            <person name="Nixon B."/>
            <person name="Dacheux J.L."/>
            <person name="Niwa H."/>
            <person name="Sekita Y."/>
            <person name="Huang X."/>
            <person name="Stark A."/>
            <person name="Kheradpour P."/>
            <person name="Kellis M."/>
            <person name="Flicek P."/>
            <person name="Chen Y."/>
            <person name="Webber C."/>
            <person name="Hardison R."/>
            <person name="Nelson J."/>
            <person name="Hallsworth-Pepin K."/>
            <person name="Delehaunty K."/>
            <person name="Markovic C."/>
            <person name="Minx P."/>
            <person name="Feng Y."/>
            <person name="Kremitzki C."/>
            <person name="Mitreva M."/>
            <person name="Glasscock J."/>
            <person name="Wylie T."/>
            <person name="Wohldmann P."/>
            <person name="Thiru P."/>
            <person name="Nhan M.N."/>
            <person name="Pohl C.S."/>
            <person name="Smith S.M."/>
            <person name="Hou S."/>
            <person name="Nefedov M."/>
            <person name="de Jong P.J."/>
            <person name="Renfree M.B."/>
            <person name="Mardis E.R."/>
            <person name="Wilson R.K."/>
        </authorList>
    </citation>
    <scope>NUCLEOTIDE SEQUENCE [LARGE SCALE GENOMIC DNA]</scope>
    <source>
        <strain evidence="5 6">Glennie</strain>
    </source>
</reference>
<reference evidence="5" key="2">
    <citation type="submission" date="2025-08" db="UniProtKB">
        <authorList>
            <consortium name="Ensembl"/>
        </authorList>
    </citation>
    <scope>IDENTIFICATION</scope>
    <source>
        <strain evidence="5">Glennie</strain>
    </source>
</reference>